<comment type="subcellular location">
    <subcellularLocation>
        <location evidence="1">Membrane</location>
        <topology evidence="1">Multi-pass membrane protein</topology>
    </subcellularLocation>
</comment>
<keyword evidence="2 6" id="KW-0812">Transmembrane</keyword>
<feature type="region of interest" description="Disordered" evidence="5">
    <location>
        <begin position="445"/>
        <end position="464"/>
    </location>
</feature>
<protein>
    <recommendedName>
        <fullName evidence="9">Carboxypeptidase regulatory-like domain-containing protein</fullName>
    </recommendedName>
</protein>
<dbReference type="InterPro" id="IPR051328">
    <property type="entry name" value="T7SS_ABC-Transporter"/>
</dbReference>
<gene>
    <name evidence="7" type="ORF">FHX42_002396</name>
</gene>
<dbReference type="AlphaFoldDB" id="A0A839E045"/>
<feature type="compositionally biased region" description="Basic and acidic residues" evidence="5">
    <location>
        <begin position="334"/>
        <end position="343"/>
    </location>
</feature>
<keyword evidence="4 6" id="KW-0472">Membrane</keyword>
<dbReference type="InterPro" id="IPR008969">
    <property type="entry name" value="CarboxyPept-like_regulatory"/>
</dbReference>
<feature type="transmembrane region" description="Helical" evidence="6">
    <location>
        <begin position="217"/>
        <end position="236"/>
    </location>
</feature>
<reference evidence="7 8" key="1">
    <citation type="submission" date="2020-07" db="EMBL/GenBank/DDBJ databases">
        <title>Sequencing the genomes of 1000 actinobacteria strains.</title>
        <authorList>
            <person name="Klenk H.-P."/>
        </authorList>
    </citation>
    <scope>NUCLEOTIDE SEQUENCE [LARGE SCALE GENOMIC DNA]</scope>
    <source>
        <strain evidence="7 8">DSM 45975</strain>
    </source>
</reference>
<dbReference type="GO" id="GO:0016020">
    <property type="term" value="C:membrane"/>
    <property type="evidence" value="ECO:0007669"/>
    <property type="project" value="UniProtKB-SubCell"/>
</dbReference>
<evidence type="ECO:0000256" key="5">
    <source>
        <dbReference type="SAM" id="MobiDB-lite"/>
    </source>
</evidence>
<evidence type="ECO:0000256" key="1">
    <source>
        <dbReference type="ARBA" id="ARBA00004141"/>
    </source>
</evidence>
<dbReference type="Gene3D" id="2.60.40.1120">
    <property type="entry name" value="Carboxypeptidase-like, regulatory domain"/>
    <property type="match status" value="1"/>
</dbReference>
<dbReference type="EMBL" id="JACGWZ010000003">
    <property type="protein sequence ID" value="MBA8825045.1"/>
    <property type="molecule type" value="Genomic_DNA"/>
</dbReference>
<accession>A0A839E045</accession>
<evidence type="ECO:0008006" key="9">
    <source>
        <dbReference type="Google" id="ProtNLM"/>
    </source>
</evidence>
<feature type="transmembrane region" description="Helical" evidence="6">
    <location>
        <begin position="188"/>
        <end position="211"/>
    </location>
</feature>
<keyword evidence="8" id="KW-1185">Reference proteome</keyword>
<comment type="caution">
    <text evidence="7">The sequence shown here is derived from an EMBL/GenBank/DDBJ whole genome shotgun (WGS) entry which is preliminary data.</text>
</comment>
<evidence type="ECO:0000256" key="6">
    <source>
        <dbReference type="SAM" id="Phobius"/>
    </source>
</evidence>
<keyword evidence="3 6" id="KW-1133">Transmembrane helix</keyword>
<dbReference type="Proteomes" id="UP000569329">
    <property type="component" value="Unassembled WGS sequence"/>
</dbReference>
<dbReference type="SUPFAM" id="SSF49464">
    <property type="entry name" value="Carboxypeptidase regulatory domain-like"/>
    <property type="match status" value="1"/>
</dbReference>
<feature type="transmembrane region" description="Helical" evidence="6">
    <location>
        <begin position="300"/>
        <end position="323"/>
    </location>
</feature>
<feature type="transmembrane region" description="Helical" evidence="6">
    <location>
        <begin position="159"/>
        <end position="181"/>
    </location>
</feature>
<evidence type="ECO:0000256" key="4">
    <source>
        <dbReference type="ARBA" id="ARBA00023136"/>
    </source>
</evidence>
<feature type="region of interest" description="Disordered" evidence="5">
    <location>
        <begin position="330"/>
        <end position="363"/>
    </location>
</feature>
<evidence type="ECO:0000256" key="3">
    <source>
        <dbReference type="ARBA" id="ARBA00022989"/>
    </source>
</evidence>
<dbReference type="Pfam" id="PF13620">
    <property type="entry name" value="CarboxypepD_reg"/>
    <property type="match status" value="1"/>
</dbReference>
<evidence type="ECO:0000256" key="2">
    <source>
        <dbReference type="ARBA" id="ARBA00022692"/>
    </source>
</evidence>
<organism evidence="7 8">
    <name type="scientific">Halosaccharopolyspora lacisalsi</name>
    <dbReference type="NCBI Taxonomy" id="1000566"/>
    <lineage>
        <taxon>Bacteria</taxon>
        <taxon>Bacillati</taxon>
        <taxon>Actinomycetota</taxon>
        <taxon>Actinomycetes</taxon>
        <taxon>Pseudonocardiales</taxon>
        <taxon>Pseudonocardiaceae</taxon>
        <taxon>Halosaccharopolyspora</taxon>
    </lineage>
</organism>
<feature type="transmembrane region" description="Helical" evidence="6">
    <location>
        <begin position="21"/>
        <end position="46"/>
    </location>
</feature>
<proteinExistence type="predicted"/>
<evidence type="ECO:0000313" key="7">
    <source>
        <dbReference type="EMBL" id="MBA8825045.1"/>
    </source>
</evidence>
<feature type="transmembrane region" description="Helical" evidence="6">
    <location>
        <begin position="243"/>
        <end position="264"/>
    </location>
</feature>
<dbReference type="PANTHER" id="PTHR43077:SF10">
    <property type="entry name" value="TRANSPORT PERMEASE PROTEIN"/>
    <property type="match status" value="1"/>
</dbReference>
<sequence length="464" mass="49127">MSEESQTAEARQEPAAPEKSSLVKTLVSSLWFPVFFVVGFMVFYLVPFHAPAPTNVPVAVVGDQAATSLETGFQRSAPGSFDVTAVPSEQAGRQAIMERDVVATYSPADGELFVASANGRALTQVLSASFEPIAEQGGGELSTTDVAPTAPGDVMGTGLFYLLMAMNIGGYITVMMLLRAALSKRTKLFTLVGMGVFSTLFCYLVGTGLQVIDPDLWVLPIGFLLTQAVAWTAFGLVPFVKQFIPGVAMGLFVLLSIPSSGGAIPKEMVPSFFQSLHSIMPLGQAVDAMRGVLYFRGNEVLWPVVGLLIWCAVGAALIVFDAWRNRRKQAARQDSTESTERASEAAAEEPDTHAHPLPMLTGTVSGRDGSAIEAAVITIADSTGNQLARVHTSPEGEYAVESLPEQYVTVVAASRGCRPTVERVSVHAGKCAQQNFVLHGVPGEHERDPENGTLVSGAGAVPPA</sequence>
<dbReference type="PANTHER" id="PTHR43077">
    <property type="entry name" value="TRANSPORT PERMEASE YVFS-RELATED"/>
    <property type="match status" value="1"/>
</dbReference>
<evidence type="ECO:0000313" key="8">
    <source>
        <dbReference type="Proteomes" id="UP000569329"/>
    </source>
</evidence>
<name>A0A839E045_9PSEU</name>
<dbReference type="RefSeq" id="WP_182544294.1">
    <property type="nucleotide sequence ID" value="NZ_JACGWZ010000003.1"/>
</dbReference>